<dbReference type="InterPro" id="IPR006091">
    <property type="entry name" value="Acyl-CoA_Oxase/DH_mid-dom"/>
</dbReference>
<dbReference type="InterPro" id="IPR013786">
    <property type="entry name" value="AcylCoA_DH/ox_N"/>
</dbReference>
<dbReference type="InterPro" id="IPR037069">
    <property type="entry name" value="AcylCoA_DH/ox_N_sf"/>
</dbReference>
<dbReference type="InterPro" id="IPR046373">
    <property type="entry name" value="Acyl-CoA_Oxase/DH_mid-dom_sf"/>
</dbReference>
<dbReference type="SUPFAM" id="SSF56645">
    <property type="entry name" value="Acyl-CoA dehydrogenase NM domain-like"/>
    <property type="match status" value="1"/>
</dbReference>
<dbReference type="Pfam" id="PF02770">
    <property type="entry name" value="Acyl-CoA_dh_M"/>
    <property type="match status" value="1"/>
</dbReference>
<evidence type="ECO:0000259" key="7">
    <source>
        <dbReference type="Pfam" id="PF02770"/>
    </source>
</evidence>
<sequence>MSHFLNDDQKAIRDVAAKFAVNELMPIANEIDASESTPDWVVKRCAELGFYGIYIAEEYGGIGAGLVTACVVLEEIAKASPAFAGLLSVQMILCPETVNVLGTPEQKARLLPKSASGERLMAYSQTEPAGVGNIAYHQTKLTPDGNGYRLDGHKLFCTQGAAKTYLVMPRTKRDGVDGYGCVIVEAEDEGFQVQKYEEKLGWRGTNTGPIAFNNVHIAPDDVLGDLLTGNADHAPANQASFLGHAATSLGCVEGLFDLTVTQVKERQLYGAPMWKLSPITDRLAQIWTKIEACRAMLYNAARQIDEGTLALPLGSACKAYIGDTAFDCCSQLLQMWGGSGIMNSTGVNRYFRDARAKMVAEGSTEIHHAVIAQAALGFTGLLSSSDSN</sequence>
<dbReference type="Gene3D" id="1.10.540.10">
    <property type="entry name" value="Acyl-CoA dehydrogenase/oxidase, N-terminal domain"/>
    <property type="match status" value="1"/>
</dbReference>
<dbReference type="InterPro" id="IPR009100">
    <property type="entry name" value="AcylCoA_DH/oxidase_NM_dom_sf"/>
</dbReference>
<evidence type="ECO:0000313" key="10">
    <source>
        <dbReference type="Proteomes" id="UP000297737"/>
    </source>
</evidence>
<keyword evidence="4 5" id="KW-0274">FAD</keyword>
<dbReference type="Gene3D" id="1.20.140.10">
    <property type="entry name" value="Butyryl-CoA Dehydrogenase, subunit A, domain 3"/>
    <property type="match status" value="1"/>
</dbReference>
<evidence type="ECO:0000259" key="8">
    <source>
        <dbReference type="Pfam" id="PF02771"/>
    </source>
</evidence>
<feature type="domain" description="Acyl-CoA dehydrogenase/oxidase N-terminal" evidence="8">
    <location>
        <begin position="7"/>
        <end position="118"/>
    </location>
</feature>
<evidence type="ECO:0000256" key="2">
    <source>
        <dbReference type="ARBA" id="ARBA00009347"/>
    </source>
</evidence>
<dbReference type="OrthoDB" id="9780544at2"/>
<feature type="domain" description="Acyl-CoA dehydrogenase/oxidase C-terminal" evidence="6">
    <location>
        <begin position="243"/>
        <end position="375"/>
    </location>
</feature>
<proteinExistence type="inferred from homology"/>
<gene>
    <name evidence="9" type="ORF">EUV02_10180</name>
</gene>
<accession>A0A4Y9ENA2</accession>
<keyword evidence="5" id="KW-0560">Oxidoreductase</keyword>
<dbReference type="Pfam" id="PF00441">
    <property type="entry name" value="Acyl-CoA_dh_1"/>
    <property type="match status" value="1"/>
</dbReference>
<dbReference type="InterPro" id="IPR036250">
    <property type="entry name" value="AcylCo_DH-like_C"/>
</dbReference>
<protein>
    <submittedName>
        <fullName evidence="9">Acyl-CoA dehydrogenase</fullName>
    </submittedName>
</protein>
<organism evidence="9 10">
    <name type="scientific">Glacieibacterium arshaanense</name>
    <dbReference type="NCBI Taxonomy" id="2511025"/>
    <lineage>
        <taxon>Bacteria</taxon>
        <taxon>Pseudomonadati</taxon>
        <taxon>Pseudomonadota</taxon>
        <taxon>Alphaproteobacteria</taxon>
        <taxon>Sphingomonadales</taxon>
        <taxon>Sphingosinicellaceae</taxon>
        <taxon>Glacieibacterium</taxon>
    </lineage>
</organism>
<evidence type="ECO:0000256" key="3">
    <source>
        <dbReference type="ARBA" id="ARBA00022630"/>
    </source>
</evidence>
<evidence type="ECO:0000256" key="1">
    <source>
        <dbReference type="ARBA" id="ARBA00001974"/>
    </source>
</evidence>
<dbReference type="Gene3D" id="2.40.110.10">
    <property type="entry name" value="Butyryl-CoA Dehydrogenase, subunit A, domain 2"/>
    <property type="match status" value="1"/>
</dbReference>
<feature type="domain" description="Acyl-CoA oxidase/dehydrogenase middle" evidence="7">
    <location>
        <begin position="123"/>
        <end position="215"/>
    </location>
</feature>
<keyword evidence="10" id="KW-1185">Reference proteome</keyword>
<dbReference type="Pfam" id="PF02771">
    <property type="entry name" value="Acyl-CoA_dh_N"/>
    <property type="match status" value="1"/>
</dbReference>
<name>A0A4Y9ENA2_9SPHN</name>
<evidence type="ECO:0000256" key="4">
    <source>
        <dbReference type="ARBA" id="ARBA00022827"/>
    </source>
</evidence>
<dbReference type="InterPro" id="IPR009075">
    <property type="entry name" value="AcylCo_DH/oxidase_C"/>
</dbReference>
<dbReference type="PANTHER" id="PTHR43884:SF12">
    <property type="entry name" value="ISOVALERYL-COA DEHYDROGENASE, MITOCHONDRIAL-RELATED"/>
    <property type="match status" value="1"/>
</dbReference>
<evidence type="ECO:0000259" key="6">
    <source>
        <dbReference type="Pfam" id="PF00441"/>
    </source>
</evidence>
<reference evidence="9 10" key="1">
    <citation type="submission" date="2019-02" db="EMBL/GenBank/DDBJ databases">
        <title>Polymorphobacter sp. isolated from the lake at the Tibet of China.</title>
        <authorList>
            <person name="Li A."/>
        </authorList>
    </citation>
    <scope>NUCLEOTIDE SEQUENCE [LARGE SCALE GENOMIC DNA]</scope>
    <source>
        <strain evidence="9 10">DJ1R-1</strain>
    </source>
</reference>
<dbReference type="PIRSF" id="PIRSF016578">
    <property type="entry name" value="HsaA"/>
    <property type="match status" value="1"/>
</dbReference>
<dbReference type="RefSeq" id="WP_135246114.1">
    <property type="nucleotide sequence ID" value="NZ_SIHO01000002.1"/>
</dbReference>
<comment type="caution">
    <text evidence="9">The sequence shown here is derived from an EMBL/GenBank/DDBJ whole genome shotgun (WGS) entry which is preliminary data.</text>
</comment>
<dbReference type="GO" id="GO:0050660">
    <property type="term" value="F:flavin adenine dinucleotide binding"/>
    <property type="evidence" value="ECO:0007669"/>
    <property type="project" value="InterPro"/>
</dbReference>
<dbReference type="Proteomes" id="UP000297737">
    <property type="component" value="Unassembled WGS sequence"/>
</dbReference>
<dbReference type="GO" id="GO:0003995">
    <property type="term" value="F:acyl-CoA dehydrogenase activity"/>
    <property type="evidence" value="ECO:0007669"/>
    <property type="project" value="TreeGrafter"/>
</dbReference>
<comment type="cofactor">
    <cofactor evidence="1 5">
        <name>FAD</name>
        <dbReference type="ChEBI" id="CHEBI:57692"/>
    </cofactor>
</comment>
<evidence type="ECO:0000313" key="9">
    <source>
        <dbReference type="EMBL" id="TFU03522.1"/>
    </source>
</evidence>
<keyword evidence="3 5" id="KW-0285">Flavoprotein</keyword>
<dbReference type="PANTHER" id="PTHR43884">
    <property type="entry name" value="ACYL-COA DEHYDROGENASE"/>
    <property type="match status" value="1"/>
</dbReference>
<dbReference type="SUPFAM" id="SSF47203">
    <property type="entry name" value="Acyl-CoA dehydrogenase C-terminal domain-like"/>
    <property type="match status" value="1"/>
</dbReference>
<comment type="similarity">
    <text evidence="2 5">Belongs to the acyl-CoA dehydrogenase family.</text>
</comment>
<dbReference type="AlphaFoldDB" id="A0A4Y9ENA2"/>
<dbReference type="FunFam" id="1.10.540.10:FF:000026">
    <property type="entry name" value="Acyl-CoA dehydrogenase medium chain"/>
    <property type="match status" value="1"/>
</dbReference>
<dbReference type="EMBL" id="SIHO01000002">
    <property type="protein sequence ID" value="TFU03522.1"/>
    <property type="molecule type" value="Genomic_DNA"/>
</dbReference>
<evidence type="ECO:0000256" key="5">
    <source>
        <dbReference type="RuleBase" id="RU362125"/>
    </source>
</evidence>